<organism evidence="1 2">
    <name type="scientific">Xaviernesmea oryzae</name>
    <dbReference type="NCBI Taxonomy" id="464029"/>
    <lineage>
        <taxon>Bacteria</taxon>
        <taxon>Pseudomonadati</taxon>
        <taxon>Pseudomonadota</taxon>
        <taxon>Alphaproteobacteria</taxon>
        <taxon>Hyphomicrobiales</taxon>
        <taxon>Rhizobiaceae</taxon>
        <taxon>Rhizobium/Agrobacterium group</taxon>
        <taxon>Xaviernesmea</taxon>
    </lineage>
</organism>
<dbReference type="AlphaFoldDB" id="A0A1X7GHI5"/>
<name>A0A1X7GHI5_9HYPH</name>
<protein>
    <recommendedName>
        <fullName evidence="3">Toxin</fullName>
    </recommendedName>
</protein>
<evidence type="ECO:0008006" key="3">
    <source>
        <dbReference type="Google" id="ProtNLM"/>
    </source>
</evidence>
<evidence type="ECO:0000313" key="2">
    <source>
        <dbReference type="Proteomes" id="UP000192903"/>
    </source>
</evidence>
<dbReference type="Proteomes" id="UP000192903">
    <property type="component" value="Unassembled WGS sequence"/>
</dbReference>
<evidence type="ECO:0000313" key="1">
    <source>
        <dbReference type="EMBL" id="SMF69854.1"/>
    </source>
</evidence>
<proteinExistence type="predicted"/>
<accession>A0A1X7GHI5</accession>
<dbReference type="STRING" id="464029.SAMN02982989_3858"/>
<keyword evidence="2" id="KW-1185">Reference proteome</keyword>
<dbReference type="EMBL" id="FXAF01000011">
    <property type="protein sequence ID" value="SMF69854.1"/>
    <property type="molecule type" value="Genomic_DNA"/>
</dbReference>
<dbReference type="OrthoDB" id="9814045at2"/>
<gene>
    <name evidence="1" type="ORF">SAMN02982989_3858</name>
</gene>
<sequence>MDIRWSDEKNDLLKLKFGFGFERIIIALSDGKLLSDRHHVNEERYPHQRQLIIEIEAYAFVVPYVETEDGIFLKTFFPSRKATRDYLKGEAP</sequence>
<reference evidence="2" key="1">
    <citation type="submission" date="2017-04" db="EMBL/GenBank/DDBJ databases">
        <authorList>
            <person name="Varghese N."/>
            <person name="Submissions S."/>
        </authorList>
    </citation>
    <scope>NUCLEOTIDE SEQUENCE [LARGE SCALE GENOMIC DNA]</scope>
    <source>
        <strain evidence="2">B4P</strain>
    </source>
</reference>